<dbReference type="EMBL" id="SNRW01029532">
    <property type="protein sequence ID" value="KAA6358666.1"/>
    <property type="molecule type" value="Genomic_DNA"/>
</dbReference>
<protein>
    <submittedName>
        <fullName evidence="1">Uncharacterized protein</fullName>
    </submittedName>
</protein>
<dbReference type="Proteomes" id="UP000324800">
    <property type="component" value="Unassembled WGS sequence"/>
</dbReference>
<evidence type="ECO:0000313" key="2">
    <source>
        <dbReference type="Proteomes" id="UP000324800"/>
    </source>
</evidence>
<dbReference type="AlphaFoldDB" id="A0A5J4TJM7"/>
<sequence>MGMGKSRRRALSGTAI</sequence>
<accession>A0A5J4TJM7</accession>
<organism evidence="1 2">
    <name type="scientific">Streblomastix strix</name>
    <dbReference type="NCBI Taxonomy" id="222440"/>
    <lineage>
        <taxon>Eukaryota</taxon>
        <taxon>Metamonada</taxon>
        <taxon>Preaxostyla</taxon>
        <taxon>Oxymonadida</taxon>
        <taxon>Streblomastigidae</taxon>
        <taxon>Streblomastix</taxon>
    </lineage>
</organism>
<reference evidence="1 2" key="1">
    <citation type="submission" date="2019-03" db="EMBL/GenBank/DDBJ databases">
        <title>Single cell metagenomics reveals metabolic interactions within the superorganism composed of flagellate Streblomastix strix and complex community of Bacteroidetes bacteria on its surface.</title>
        <authorList>
            <person name="Treitli S.C."/>
            <person name="Kolisko M."/>
            <person name="Husnik F."/>
            <person name="Keeling P."/>
            <person name="Hampl V."/>
        </authorList>
    </citation>
    <scope>NUCLEOTIDE SEQUENCE [LARGE SCALE GENOMIC DNA]</scope>
    <source>
        <strain evidence="1">ST1C</strain>
    </source>
</reference>
<name>A0A5J4TJM7_9EUKA</name>
<gene>
    <name evidence="1" type="ORF">EZS28_045807</name>
</gene>
<feature type="non-terminal residue" evidence="1">
    <location>
        <position position="16"/>
    </location>
</feature>
<comment type="caution">
    <text evidence="1">The sequence shown here is derived from an EMBL/GenBank/DDBJ whole genome shotgun (WGS) entry which is preliminary data.</text>
</comment>
<evidence type="ECO:0000313" key="1">
    <source>
        <dbReference type="EMBL" id="KAA6358666.1"/>
    </source>
</evidence>
<proteinExistence type="predicted"/>